<dbReference type="EMBL" id="CP023737">
    <property type="protein sequence ID" value="ATQ68026.1"/>
    <property type="molecule type" value="Genomic_DNA"/>
</dbReference>
<evidence type="ECO:0000256" key="1">
    <source>
        <dbReference type="ARBA" id="ARBA00010515"/>
    </source>
</evidence>
<protein>
    <submittedName>
        <fullName evidence="5">Alpha/beta hydrolase</fullName>
    </submittedName>
</protein>
<evidence type="ECO:0000256" key="3">
    <source>
        <dbReference type="PROSITE-ProRule" id="PRU10038"/>
    </source>
</evidence>
<feature type="domain" description="Alpha/beta hydrolase fold-3" evidence="4">
    <location>
        <begin position="67"/>
        <end position="264"/>
    </location>
</feature>
<dbReference type="KEGG" id="mtw:CQW49_09095"/>
<evidence type="ECO:0000313" key="5">
    <source>
        <dbReference type="EMBL" id="ATQ68026.1"/>
    </source>
</evidence>
<sequence length="290" mass="30972">MASLAAHLARAFLRRRLRPRLSGELGLDAAARALDMRWPWPDKARREPDPRLPGEWTRASGAPIATLLYLHGGAFFAGSPRGARPLTGFFARAGFDVFAPAYRLAPEHVFPAALDDVAAAYEAIARERGRILLAGDSAGGGLALALALRLRASGAPLPRALALFSPWADLAATGASIRANEEKDPIFTRRALKLAARQYLGRASMRDPLASPLHGELAGLPPLLLHVGADELLLDDSCRLAERALAAGVDARLTIWPVVPHGWQMGAAFMPEARRSLAAAAGFLAAHSER</sequence>
<dbReference type="Pfam" id="PF07859">
    <property type="entry name" value="Abhydrolase_3"/>
    <property type="match status" value="1"/>
</dbReference>
<name>A0A2D2CZ53_METT3</name>
<dbReference type="SUPFAM" id="SSF53474">
    <property type="entry name" value="alpha/beta-Hydrolases"/>
    <property type="match status" value="1"/>
</dbReference>
<feature type="active site" evidence="3">
    <location>
        <position position="137"/>
    </location>
</feature>
<proteinExistence type="inferred from homology"/>
<dbReference type="Proteomes" id="UP000230709">
    <property type="component" value="Chromosome"/>
</dbReference>
<dbReference type="InterPro" id="IPR033140">
    <property type="entry name" value="Lipase_GDXG_put_SER_AS"/>
</dbReference>
<dbReference type="InterPro" id="IPR050300">
    <property type="entry name" value="GDXG_lipolytic_enzyme"/>
</dbReference>
<dbReference type="PANTHER" id="PTHR48081:SF30">
    <property type="entry name" value="ACETYL-HYDROLASE LIPR-RELATED"/>
    <property type="match status" value="1"/>
</dbReference>
<reference evidence="6" key="1">
    <citation type="submission" date="2017-10" db="EMBL/GenBank/DDBJ databases">
        <title>Completed PacBio SMRT sequence of Methylosinus trichosporium OB3b reveals presence of a third large plasmid.</title>
        <authorList>
            <person name="Charles T.C."/>
            <person name="Lynch M.D.J."/>
            <person name="Heil J.R."/>
            <person name="Cheng J."/>
        </authorList>
    </citation>
    <scope>NUCLEOTIDE SEQUENCE [LARGE SCALE GENOMIC DNA]</scope>
    <source>
        <strain evidence="6">OB3b</strain>
    </source>
</reference>
<keyword evidence="6" id="KW-1185">Reference proteome</keyword>
<dbReference type="AlphaFoldDB" id="A0A2D2CZ53"/>
<dbReference type="InterPro" id="IPR013094">
    <property type="entry name" value="AB_hydrolase_3"/>
</dbReference>
<organism evidence="5 6">
    <name type="scientific">Methylosinus trichosporium (strain ATCC 35070 / NCIMB 11131 / UNIQEM 75 / OB3b)</name>
    <dbReference type="NCBI Taxonomy" id="595536"/>
    <lineage>
        <taxon>Bacteria</taxon>
        <taxon>Pseudomonadati</taxon>
        <taxon>Pseudomonadota</taxon>
        <taxon>Alphaproteobacteria</taxon>
        <taxon>Hyphomicrobiales</taxon>
        <taxon>Methylocystaceae</taxon>
        <taxon>Methylosinus</taxon>
    </lineage>
</organism>
<evidence type="ECO:0000256" key="2">
    <source>
        <dbReference type="ARBA" id="ARBA00022801"/>
    </source>
</evidence>
<dbReference type="PROSITE" id="PS01174">
    <property type="entry name" value="LIPASE_GDXG_SER"/>
    <property type="match status" value="1"/>
</dbReference>
<dbReference type="Gene3D" id="3.40.50.1820">
    <property type="entry name" value="alpha/beta hydrolase"/>
    <property type="match status" value="1"/>
</dbReference>
<accession>A0A2D2CZ53</accession>
<gene>
    <name evidence="5" type="ORF">CQW49_09095</name>
</gene>
<keyword evidence="2 5" id="KW-0378">Hydrolase</keyword>
<evidence type="ECO:0000313" key="6">
    <source>
        <dbReference type="Proteomes" id="UP000230709"/>
    </source>
</evidence>
<dbReference type="RefSeq" id="WP_004448165.1">
    <property type="nucleotide sequence ID" value="NZ_ADVE02000001.1"/>
</dbReference>
<dbReference type="InterPro" id="IPR029058">
    <property type="entry name" value="AB_hydrolase_fold"/>
</dbReference>
<evidence type="ECO:0000259" key="4">
    <source>
        <dbReference type="Pfam" id="PF07859"/>
    </source>
</evidence>
<dbReference type="GO" id="GO:0004806">
    <property type="term" value="F:triacylglycerol lipase activity"/>
    <property type="evidence" value="ECO:0007669"/>
    <property type="project" value="TreeGrafter"/>
</dbReference>
<dbReference type="PANTHER" id="PTHR48081">
    <property type="entry name" value="AB HYDROLASE SUPERFAMILY PROTEIN C4A8.06C"/>
    <property type="match status" value="1"/>
</dbReference>
<comment type="similarity">
    <text evidence="1">Belongs to the 'GDXG' lipolytic enzyme family.</text>
</comment>
<dbReference type="STRING" id="595536.GCA_000178815_03335"/>